<dbReference type="OrthoDB" id="8538693at2"/>
<name>A0A2T7UBH7_9BURK</name>
<feature type="chain" id="PRO_5015514735" description="TonB-dependent receptor" evidence="14">
    <location>
        <begin position="31"/>
        <end position="736"/>
    </location>
</feature>
<keyword evidence="2 11" id="KW-0813">Transport</keyword>
<dbReference type="GO" id="GO:0009279">
    <property type="term" value="C:cell outer membrane"/>
    <property type="evidence" value="ECO:0007669"/>
    <property type="project" value="UniProtKB-SubCell"/>
</dbReference>
<comment type="caution">
    <text evidence="17">The sequence shown here is derived from an EMBL/GenBank/DDBJ whole genome shotgun (WGS) entry which is preliminary data.</text>
</comment>
<evidence type="ECO:0000256" key="3">
    <source>
        <dbReference type="ARBA" id="ARBA00022452"/>
    </source>
</evidence>
<evidence type="ECO:0000259" key="16">
    <source>
        <dbReference type="Pfam" id="PF07715"/>
    </source>
</evidence>
<keyword evidence="7" id="KW-0406">Ion transport</keyword>
<keyword evidence="9 11" id="KW-0472">Membrane</keyword>
<reference evidence="17" key="1">
    <citation type="submission" date="2017-04" db="EMBL/GenBank/DDBJ databases">
        <title>Unexpected and diverse lifestyles within the genus Limnohabitans.</title>
        <authorList>
            <person name="Kasalicky V."/>
            <person name="Mehrshad M."/>
            <person name="Andrei S.-A."/>
            <person name="Salcher M."/>
            <person name="Kratochvilova H."/>
            <person name="Simek K."/>
            <person name="Ghai R."/>
        </authorList>
    </citation>
    <scope>NUCLEOTIDE SEQUENCE [LARGE SCALE GENOMIC DNA]</scope>
    <source>
        <strain evidence="17">II-D5</strain>
    </source>
</reference>
<evidence type="ECO:0000256" key="7">
    <source>
        <dbReference type="ARBA" id="ARBA00023065"/>
    </source>
</evidence>
<sequence>MEPMTHFAPLLRLSPVALAIAMLAPWSAHAQQGDPAQTGSGSGQAASATTSLERVEVTALKTRQSLQDVPASVTALTADDLARSGLVNSADLQQKVPGLSLSSGGRETNLAIRGVSNNVRSIGADPSNAVHLDGVYLPRSSMALTELFDLQRVEVLKGPEGTLYGRNATGGAINVVTRAPTAKPSAEGFIGSGSLGLRRTQVAVGGGTDDVSGRLAVAYTKDDGYTRNLSTGTGLDDNNFKAFRGKLRVALGGKSDLTLMAQASEDKGTIGYGVSTDTAITGPLYPYSLGDPDYRLTGADHRTNARNIRLDSPVTSSRKTSVMAATVNWDLGPVGFKSITGFTSFTSGDRNDVDWTGAKLETQDTTTDVKSTSQEFQLYSQGDGPLEWTAGVFLYRDKGTETLDWLGYGPINCGVPGSCTFARQTVKSSGRSEAVFGQMTYRFTREWSGLLGARYSRDSKDGDATNRSSGANFIGDVSFSSFTPKAQLQWTPAKGLMAYAGVSKGFKSGGFNFGSAGIEKFEPESIVATEVGVRSTLMGGALSLNASAFNYDYTDLQLRTAVLSGPKPIVRVTNASKAKVQGLELSADLALGAGFGGGLSAAYIDSELLSYVSPSTKRELSGMPLPLTPKSSGSVWLDHKVAMSGGQLRSHLEYNYRSSVVFPLTLDQANNKGEAYGLVNASLRWTAPRDAWYMQAGVRNATDKLYRTMRADYTFGGVVESFGAPRTVEFRLGFKY</sequence>
<protein>
    <recommendedName>
        <fullName evidence="19">TonB-dependent receptor</fullName>
    </recommendedName>
</protein>
<evidence type="ECO:0000256" key="9">
    <source>
        <dbReference type="ARBA" id="ARBA00023136"/>
    </source>
</evidence>
<feature type="signal peptide" evidence="14">
    <location>
        <begin position="1"/>
        <end position="30"/>
    </location>
</feature>
<dbReference type="InterPro" id="IPR036942">
    <property type="entry name" value="Beta-barrel_TonB_sf"/>
</dbReference>
<dbReference type="PROSITE" id="PS52016">
    <property type="entry name" value="TONB_DEPENDENT_REC_3"/>
    <property type="match status" value="1"/>
</dbReference>
<dbReference type="InterPro" id="IPR012910">
    <property type="entry name" value="Plug_dom"/>
</dbReference>
<gene>
    <name evidence="17" type="ORF">H663_014280</name>
</gene>
<evidence type="ECO:0000313" key="18">
    <source>
        <dbReference type="Proteomes" id="UP000037507"/>
    </source>
</evidence>
<dbReference type="Pfam" id="PF00593">
    <property type="entry name" value="TonB_dep_Rec_b-barrel"/>
    <property type="match status" value="1"/>
</dbReference>
<dbReference type="CDD" id="cd01347">
    <property type="entry name" value="ligand_gated_channel"/>
    <property type="match status" value="1"/>
</dbReference>
<proteinExistence type="inferred from homology"/>
<evidence type="ECO:0000256" key="13">
    <source>
        <dbReference type="SAM" id="MobiDB-lite"/>
    </source>
</evidence>
<dbReference type="InterPro" id="IPR039426">
    <property type="entry name" value="TonB-dep_rcpt-like"/>
</dbReference>
<evidence type="ECO:0000256" key="12">
    <source>
        <dbReference type="RuleBase" id="RU003357"/>
    </source>
</evidence>
<dbReference type="Gene3D" id="2.40.170.20">
    <property type="entry name" value="TonB-dependent receptor, beta-barrel domain"/>
    <property type="match status" value="1"/>
</dbReference>
<keyword evidence="14" id="KW-0732">Signal</keyword>
<comment type="subcellular location">
    <subcellularLocation>
        <location evidence="1 11">Cell outer membrane</location>
        <topology evidence="1 11">Multi-pass membrane protein</topology>
    </subcellularLocation>
</comment>
<keyword evidence="10 11" id="KW-0998">Cell outer membrane</keyword>
<feature type="compositionally biased region" description="Low complexity" evidence="13">
    <location>
        <begin position="36"/>
        <end position="50"/>
    </location>
</feature>
<keyword evidence="4" id="KW-0410">Iron transport</keyword>
<feature type="region of interest" description="Disordered" evidence="13">
    <location>
        <begin position="31"/>
        <end position="50"/>
    </location>
</feature>
<evidence type="ECO:0000256" key="14">
    <source>
        <dbReference type="SAM" id="SignalP"/>
    </source>
</evidence>
<evidence type="ECO:0000256" key="2">
    <source>
        <dbReference type="ARBA" id="ARBA00022448"/>
    </source>
</evidence>
<evidence type="ECO:0000256" key="11">
    <source>
        <dbReference type="PROSITE-ProRule" id="PRU01360"/>
    </source>
</evidence>
<dbReference type="GO" id="GO:0006826">
    <property type="term" value="P:iron ion transport"/>
    <property type="evidence" value="ECO:0007669"/>
    <property type="project" value="UniProtKB-KW"/>
</dbReference>
<evidence type="ECO:0000256" key="1">
    <source>
        <dbReference type="ARBA" id="ARBA00004571"/>
    </source>
</evidence>
<dbReference type="EMBL" id="LFYT02000020">
    <property type="protein sequence ID" value="PVE42049.1"/>
    <property type="molecule type" value="Genomic_DNA"/>
</dbReference>
<keyword evidence="8 12" id="KW-0798">TonB box</keyword>
<keyword evidence="6" id="KW-0408">Iron</keyword>
<dbReference type="Proteomes" id="UP000037507">
    <property type="component" value="Unassembled WGS sequence"/>
</dbReference>
<dbReference type="InterPro" id="IPR000531">
    <property type="entry name" value="Beta-barrel_TonB"/>
</dbReference>
<feature type="domain" description="TonB-dependent receptor plug" evidence="16">
    <location>
        <begin position="66"/>
        <end position="172"/>
    </location>
</feature>
<dbReference type="PANTHER" id="PTHR32552:SF81">
    <property type="entry name" value="TONB-DEPENDENT OUTER MEMBRANE RECEPTOR"/>
    <property type="match status" value="1"/>
</dbReference>
<dbReference type="AlphaFoldDB" id="A0A2T7UBH7"/>
<evidence type="ECO:0000256" key="6">
    <source>
        <dbReference type="ARBA" id="ARBA00023004"/>
    </source>
</evidence>
<keyword evidence="3 11" id="KW-1134">Transmembrane beta strand</keyword>
<evidence type="ECO:0000259" key="15">
    <source>
        <dbReference type="Pfam" id="PF00593"/>
    </source>
</evidence>
<dbReference type="Pfam" id="PF07715">
    <property type="entry name" value="Plug"/>
    <property type="match status" value="1"/>
</dbReference>
<keyword evidence="5 11" id="KW-0812">Transmembrane</keyword>
<evidence type="ECO:0008006" key="19">
    <source>
        <dbReference type="Google" id="ProtNLM"/>
    </source>
</evidence>
<dbReference type="PANTHER" id="PTHR32552">
    <property type="entry name" value="FERRICHROME IRON RECEPTOR-RELATED"/>
    <property type="match status" value="1"/>
</dbReference>
<evidence type="ECO:0000256" key="5">
    <source>
        <dbReference type="ARBA" id="ARBA00022692"/>
    </source>
</evidence>
<accession>A0A2T7UBH7</accession>
<evidence type="ECO:0000256" key="4">
    <source>
        <dbReference type="ARBA" id="ARBA00022496"/>
    </source>
</evidence>
<keyword evidence="18" id="KW-1185">Reference proteome</keyword>
<organism evidence="17 18">
    <name type="scientific">Limnohabitans planktonicus II-D5</name>
    <dbReference type="NCBI Taxonomy" id="1293045"/>
    <lineage>
        <taxon>Bacteria</taxon>
        <taxon>Pseudomonadati</taxon>
        <taxon>Pseudomonadota</taxon>
        <taxon>Betaproteobacteria</taxon>
        <taxon>Burkholderiales</taxon>
        <taxon>Comamonadaceae</taxon>
        <taxon>Limnohabitans</taxon>
    </lineage>
</organism>
<evidence type="ECO:0000313" key="17">
    <source>
        <dbReference type="EMBL" id="PVE42049.1"/>
    </source>
</evidence>
<evidence type="ECO:0000256" key="8">
    <source>
        <dbReference type="ARBA" id="ARBA00023077"/>
    </source>
</evidence>
<feature type="domain" description="TonB-dependent receptor-like beta-barrel" evidence="15">
    <location>
        <begin position="284"/>
        <end position="700"/>
    </location>
</feature>
<evidence type="ECO:0000256" key="10">
    <source>
        <dbReference type="ARBA" id="ARBA00023237"/>
    </source>
</evidence>
<comment type="similarity">
    <text evidence="11 12">Belongs to the TonB-dependent receptor family.</text>
</comment>
<dbReference type="SUPFAM" id="SSF56935">
    <property type="entry name" value="Porins"/>
    <property type="match status" value="1"/>
</dbReference>